<dbReference type="SUPFAM" id="SSF53448">
    <property type="entry name" value="Nucleotide-diphospho-sugar transferases"/>
    <property type="match status" value="1"/>
</dbReference>
<feature type="domain" description="Nucleotidyl transferase" evidence="1">
    <location>
        <begin position="22"/>
        <end position="194"/>
    </location>
</feature>
<feature type="domain" description="SnoaL-like" evidence="2">
    <location>
        <begin position="253"/>
        <end position="346"/>
    </location>
</feature>
<organism evidence="3 4">
    <name type="scientific">Yersinia intermedia</name>
    <dbReference type="NCBI Taxonomy" id="631"/>
    <lineage>
        <taxon>Bacteria</taxon>
        <taxon>Pseudomonadati</taxon>
        <taxon>Pseudomonadota</taxon>
        <taxon>Gammaproteobacteria</taxon>
        <taxon>Enterobacterales</taxon>
        <taxon>Yersiniaceae</taxon>
        <taxon>Yersinia</taxon>
    </lineage>
</organism>
<accession>A0A0T9LWD0</accession>
<evidence type="ECO:0000313" key="4">
    <source>
        <dbReference type="Proteomes" id="UP000038750"/>
    </source>
</evidence>
<gene>
    <name evidence="3" type="ORF">ERS008530_00894</name>
</gene>
<dbReference type="Proteomes" id="UP000038750">
    <property type="component" value="Unassembled WGS sequence"/>
</dbReference>
<dbReference type="AlphaFoldDB" id="A0A0T9LWD0"/>
<dbReference type="Gene3D" id="3.10.450.50">
    <property type="match status" value="1"/>
</dbReference>
<dbReference type="InterPro" id="IPR005835">
    <property type="entry name" value="NTP_transferase_dom"/>
</dbReference>
<reference evidence="3 4" key="1">
    <citation type="submission" date="2015-03" db="EMBL/GenBank/DDBJ databases">
        <authorList>
            <person name="Murphy D."/>
        </authorList>
    </citation>
    <scope>NUCLEOTIDE SEQUENCE [LARGE SCALE GENOMIC DNA]</scope>
    <source>
        <strain evidence="3 4">BR165/97</strain>
    </source>
</reference>
<dbReference type="EMBL" id="CPZJ01000003">
    <property type="protein sequence ID" value="CNF31660.1"/>
    <property type="molecule type" value="Genomic_DNA"/>
</dbReference>
<dbReference type="Gene3D" id="3.90.550.10">
    <property type="entry name" value="Spore Coat Polysaccharide Biosynthesis Protein SpsA, Chain A"/>
    <property type="match status" value="1"/>
</dbReference>
<dbReference type="OrthoDB" id="9788272at2"/>
<dbReference type="Pfam" id="PF00483">
    <property type="entry name" value="NTP_transferase"/>
    <property type="match status" value="1"/>
</dbReference>
<sequence>MMNIITPMSGESLYETSADFSYPKLLTEINNKTLFEYSQEAFKSLHEEKKMIYVVPQKYNDKFGIRSIINIITNNEGVIIPLQGMTAGALCSCLLAVDELDQNEELIITSADHYLKDNMQDVVEYFRSAKADAGVLTFESVHPKWAFIKTNQDGDIIQSSEKVAISRNAIAGFFYFKKASHFIEAAKNVIRKQSYVNDKFYISSCLNELILEGAKIIAKPLEDNTYYNFYDVHAINSFEKNFDIDAGFNTLAEMYIDAFNTKNIVTLANLLSDNIKLIDPDVDITGKVNVIEMLKALFSKYDSLQFESKDIFVDGNTTIIEFTLKLNGELVSGVDIIEWDQEKRIASLKAYLY</sequence>
<dbReference type="RefSeq" id="WP_050072901.1">
    <property type="nucleotide sequence ID" value="NZ_CPZJ01000003.1"/>
</dbReference>
<dbReference type="GO" id="GO:0016779">
    <property type="term" value="F:nucleotidyltransferase activity"/>
    <property type="evidence" value="ECO:0007669"/>
    <property type="project" value="UniProtKB-ARBA"/>
</dbReference>
<dbReference type="InterPro" id="IPR029044">
    <property type="entry name" value="Nucleotide-diphossugar_trans"/>
</dbReference>
<dbReference type="InterPro" id="IPR032710">
    <property type="entry name" value="NTF2-like_dom_sf"/>
</dbReference>
<evidence type="ECO:0000313" key="3">
    <source>
        <dbReference type="EMBL" id="CNF31660.1"/>
    </source>
</evidence>
<dbReference type="SUPFAM" id="SSF54427">
    <property type="entry name" value="NTF2-like"/>
    <property type="match status" value="1"/>
</dbReference>
<evidence type="ECO:0000259" key="2">
    <source>
        <dbReference type="Pfam" id="PF12680"/>
    </source>
</evidence>
<name>A0A0T9LWD0_YERIN</name>
<dbReference type="InterPro" id="IPR037401">
    <property type="entry name" value="SnoaL-like"/>
</dbReference>
<dbReference type="Pfam" id="PF12680">
    <property type="entry name" value="SnoaL_2"/>
    <property type="match status" value="1"/>
</dbReference>
<proteinExistence type="predicted"/>
<evidence type="ECO:0000259" key="1">
    <source>
        <dbReference type="Pfam" id="PF00483"/>
    </source>
</evidence>
<protein>
    <submittedName>
        <fullName evidence="3">SnoaL-like domain</fullName>
    </submittedName>
</protein>